<name>W4KAC8_HETIT</name>
<organism evidence="1 2">
    <name type="scientific">Heterobasidion irregulare (strain TC 32-1)</name>
    <dbReference type="NCBI Taxonomy" id="747525"/>
    <lineage>
        <taxon>Eukaryota</taxon>
        <taxon>Fungi</taxon>
        <taxon>Dikarya</taxon>
        <taxon>Basidiomycota</taxon>
        <taxon>Agaricomycotina</taxon>
        <taxon>Agaricomycetes</taxon>
        <taxon>Russulales</taxon>
        <taxon>Bondarzewiaceae</taxon>
        <taxon>Heterobasidion</taxon>
        <taxon>Heterobasidion annosum species complex</taxon>
    </lineage>
</organism>
<keyword evidence="2" id="KW-1185">Reference proteome</keyword>
<reference evidence="1 2" key="1">
    <citation type="journal article" date="2012" name="New Phytol.">
        <title>Insight into trade-off between wood decay and parasitism from the genome of a fungal forest pathogen.</title>
        <authorList>
            <person name="Olson A."/>
            <person name="Aerts A."/>
            <person name="Asiegbu F."/>
            <person name="Belbahri L."/>
            <person name="Bouzid O."/>
            <person name="Broberg A."/>
            <person name="Canback B."/>
            <person name="Coutinho P.M."/>
            <person name="Cullen D."/>
            <person name="Dalman K."/>
            <person name="Deflorio G."/>
            <person name="van Diepen L.T."/>
            <person name="Dunand C."/>
            <person name="Duplessis S."/>
            <person name="Durling M."/>
            <person name="Gonthier P."/>
            <person name="Grimwood J."/>
            <person name="Fossdal C.G."/>
            <person name="Hansson D."/>
            <person name="Henrissat B."/>
            <person name="Hietala A."/>
            <person name="Himmelstrand K."/>
            <person name="Hoffmeister D."/>
            <person name="Hogberg N."/>
            <person name="James T.Y."/>
            <person name="Karlsson M."/>
            <person name="Kohler A."/>
            <person name="Kues U."/>
            <person name="Lee Y.H."/>
            <person name="Lin Y.C."/>
            <person name="Lind M."/>
            <person name="Lindquist E."/>
            <person name="Lombard V."/>
            <person name="Lucas S."/>
            <person name="Lunden K."/>
            <person name="Morin E."/>
            <person name="Murat C."/>
            <person name="Park J."/>
            <person name="Raffaello T."/>
            <person name="Rouze P."/>
            <person name="Salamov A."/>
            <person name="Schmutz J."/>
            <person name="Solheim H."/>
            <person name="Stahlberg J."/>
            <person name="Velez H."/>
            <person name="de Vries R.P."/>
            <person name="Wiebenga A."/>
            <person name="Woodward S."/>
            <person name="Yakovlev I."/>
            <person name="Garbelotto M."/>
            <person name="Martin F."/>
            <person name="Grigoriev I.V."/>
            <person name="Stenlid J."/>
        </authorList>
    </citation>
    <scope>NUCLEOTIDE SEQUENCE [LARGE SCALE GENOMIC DNA]</scope>
    <source>
        <strain evidence="1 2">TC 32-1</strain>
    </source>
</reference>
<dbReference type="EMBL" id="KI925457">
    <property type="protein sequence ID" value="ETW82748.1"/>
    <property type="molecule type" value="Genomic_DNA"/>
</dbReference>
<evidence type="ECO:0000313" key="1">
    <source>
        <dbReference type="EMBL" id="ETW82748.1"/>
    </source>
</evidence>
<dbReference type="RefSeq" id="XP_009545075.1">
    <property type="nucleotide sequence ID" value="XM_009546780.1"/>
</dbReference>
<dbReference type="InParanoid" id="W4KAC8"/>
<dbReference type="HOGENOM" id="CLU_3106633_0_0_1"/>
<evidence type="ECO:0000313" key="2">
    <source>
        <dbReference type="Proteomes" id="UP000030671"/>
    </source>
</evidence>
<dbReference type="KEGG" id="hir:HETIRDRAFT_163173"/>
<accession>W4KAC8</accession>
<protein>
    <submittedName>
        <fullName evidence="1">Uncharacterized protein</fullName>
    </submittedName>
</protein>
<dbReference type="GeneID" id="20667826"/>
<proteinExistence type="predicted"/>
<dbReference type="Proteomes" id="UP000030671">
    <property type="component" value="Unassembled WGS sequence"/>
</dbReference>
<gene>
    <name evidence="1" type="ORF">HETIRDRAFT_163173</name>
</gene>
<dbReference type="AlphaFoldDB" id="W4KAC8"/>
<sequence length="51" mass="6155">MPDALKHCQFTDFFSSSSPHLLRSLIRLYTDNHTQSVFMNYRYQLPSQYIR</sequence>